<sequence length="128" mass="13737">MRRLGGALLAAVPAFWLGGCAEQLYVGSDTVLGIAVGYNTAREAARVDIGYDRHFVTWIPQSVPVTDAAGSGREAMSVIGCTEVKIGNLNLQKFQESLAIGKAAEDFAKKLENNPLYFPCYKHEDGAS</sequence>
<dbReference type="RefSeq" id="WP_190261754.1">
    <property type="nucleotide sequence ID" value="NZ_CP053923.1"/>
</dbReference>
<reference evidence="1 2" key="1">
    <citation type="submission" date="2020-05" db="EMBL/GenBank/DDBJ databases">
        <title>Complete closed genome sequence of Defluviicoccus vanus.</title>
        <authorList>
            <person name="Bessarab I."/>
            <person name="Arumugam K."/>
            <person name="Maszenan A.M."/>
            <person name="Seviour R.J."/>
            <person name="Williams R.B."/>
        </authorList>
    </citation>
    <scope>NUCLEOTIDE SEQUENCE [LARGE SCALE GENOMIC DNA]</scope>
    <source>
        <strain evidence="1 2">Ben 114</strain>
    </source>
</reference>
<keyword evidence="2" id="KW-1185">Reference proteome</keyword>
<proteinExistence type="predicted"/>
<organism evidence="1 2">
    <name type="scientific">Defluviicoccus vanus</name>
    <dbReference type="NCBI Taxonomy" id="111831"/>
    <lineage>
        <taxon>Bacteria</taxon>
        <taxon>Pseudomonadati</taxon>
        <taxon>Pseudomonadota</taxon>
        <taxon>Alphaproteobacteria</taxon>
        <taxon>Rhodospirillales</taxon>
        <taxon>Rhodospirillaceae</taxon>
        <taxon>Defluviicoccus</taxon>
    </lineage>
</organism>
<gene>
    <name evidence="1" type="ORF">HQ394_01720</name>
</gene>
<dbReference type="EMBL" id="CP053923">
    <property type="protein sequence ID" value="QNT68310.1"/>
    <property type="molecule type" value="Genomic_DNA"/>
</dbReference>
<dbReference type="PROSITE" id="PS51257">
    <property type="entry name" value="PROKAR_LIPOPROTEIN"/>
    <property type="match status" value="1"/>
</dbReference>
<evidence type="ECO:0000313" key="1">
    <source>
        <dbReference type="EMBL" id="QNT68310.1"/>
    </source>
</evidence>
<protein>
    <submittedName>
        <fullName evidence="1">Uncharacterized protein</fullName>
    </submittedName>
</protein>
<dbReference type="KEGG" id="dvn:HQ394_01720"/>
<dbReference type="Proteomes" id="UP000516369">
    <property type="component" value="Chromosome"/>
</dbReference>
<name>A0A7H1MXX4_9PROT</name>
<accession>A0A7H1MXX4</accession>
<evidence type="ECO:0000313" key="2">
    <source>
        <dbReference type="Proteomes" id="UP000516369"/>
    </source>
</evidence>
<dbReference type="AlphaFoldDB" id="A0A7H1MXX4"/>